<dbReference type="SUPFAM" id="SSF46955">
    <property type="entry name" value="Putative DNA-binding domain"/>
    <property type="match status" value="1"/>
</dbReference>
<dbReference type="InterPro" id="IPR047057">
    <property type="entry name" value="MerR_fam"/>
</dbReference>
<comment type="caution">
    <text evidence="3">The sequence shown here is derived from an EMBL/GenBank/DDBJ whole genome shotgun (WGS) entry which is preliminary data.</text>
</comment>
<evidence type="ECO:0000313" key="3">
    <source>
        <dbReference type="EMBL" id="TPV29093.1"/>
    </source>
</evidence>
<protein>
    <submittedName>
        <fullName evidence="3">MerR family transcriptional regulator</fullName>
    </submittedName>
</protein>
<sequence length="132" mass="15137">MEELDIRDVADLSGVPPSALRFYEKKGLIRAVGRNGLRRQYHSNVLVKLELIALGKAAGFTLDEIATMLNEQGCIAIDRELLLLRAREIDSTLRQLKRLSRGLKHVARCQEQEHMQCETFRDIVQRGLRLLR</sequence>
<evidence type="ECO:0000313" key="4">
    <source>
        <dbReference type="Proteomes" id="UP000316142"/>
    </source>
</evidence>
<dbReference type="PANTHER" id="PTHR30204:SF97">
    <property type="entry name" value="MERR FAMILY REGULATORY PROTEIN"/>
    <property type="match status" value="1"/>
</dbReference>
<dbReference type="RefSeq" id="WP_140923716.1">
    <property type="nucleotide sequence ID" value="NZ_CP122311.1"/>
</dbReference>
<name>A0ABY2Z9C0_9GAMM</name>
<dbReference type="InterPro" id="IPR009061">
    <property type="entry name" value="DNA-bd_dom_put_sf"/>
</dbReference>
<gene>
    <name evidence="3" type="ORF">FJW00_08515</name>
</gene>
<dbReference type="PROSITE" id="PS50937">
    <property type="entry name" value="HTH_MERR_2"/>
    <property type="match status" value="1"/>
</dbReference>
<dbReference type="SMART" id="SM00422">
    <property type="entry name" value="HTH_MERR"/>
    <property type="match status" value="1"/>
</dbReference>
<reference evidence="3 4" key="1">
    <citation type="submission" date="2019-06" db="EMBL/GenBank/DDBJ databases">
        <title>Taxogenomics and systematics of the genus Pantoea.</title>
        <authorList>
            <person name="Tambong J.T."/>
        </authorList>
    </citation>
    <scope>NUCLEOTIDE SEQUENCE [LARGE SCALE GENOMIC DNA]</scope>
    <source>
        <strain evidence="3 4">LMG 2558</strain>
    </source>
</reference>
<keyword evidence="1" id="KW-0238">DNA-binding</keyword>
<dbReference type="Proteomes" id="UP000316142">
    <property type="component" value="Unassembled WGS sequence"/>
</dbReference>
<evidence type="ECO:0000256" key="1">
    <source>
        <dbReference type="ARBA" id="ARBA00023125"/>
    </source>
</evidence>
<keyword evidence="4" id="KW-1185">Reference proteome</keyword>
<proteinExistence type="predicted"/>
<organism evidence="3 4">
    <name type="scientific">Pantoea anthophila</name>
    <dbReference type="NCBI Taxonomy" id="470931"/>
    <lineage>
        <taxon>Bacteria</taxon>
        <taxon>Pseudomonadati</taxon>
        <taxon>Pseudomonadota</taxon>
        <taxon>Gammaproteobacteria</taxon>
        <taxon>Enterobacterales</taxon>
        <taxon>Erwiniaceae</taxon>
        <taxon>Pantoea</taxon>
    </lineage>
</organism>
<dbReference type="Pfam" id="PF13411">
    <property type="entry name" value="MerR_1"/>
    <property type="match status" value="1"/>
</dbReference>
<dbReference type="EMBL" id="VHIZ01000037">
    <property type="protein sequence ID" value="TPV29093.1"/>
    <property type="molecule type" value="Genomic_DNA"/>
</dbReference>
<evidence type="ECO:0000259" key="2">
    <source>
        <dbReference type="PROSITE" id="PS50937"/>
    </source>
</evidence>
<dbReference type="PANTHER" id="PTHR30204">
    <property type="entry name" value="REDOX-CYCLING DRUG-SENSING TRANSCRIPTIONAL ACTIVATOR SOXR"/>
    <property type="match status" value="1"/>
</dbReference>
<accession>A0ABY2Z9C0</accession>
<feature type="domain" description="HTH merR-type" evidence="2">
    <location>
        <begin position="3"/>
        <end position="71"/>
    </location>
</feature>
<dbReference type="Gene3D" id="1.10.1660.10">
    <property type="match status" value="1"/>
</dbReference>
<dbReference type="InterPro" id="IPR000551">
    <property type="entry name" value="MerR-type_HTH_dom"/>
</dbReference>